<sequence>MAVTNTTVIKKMLEELHAAKSNAENEAILHQHVRHIRLLCDLLLNEPSKAVAEMQDKNQISMAEMKMMLGEKGAEKIKQQESRQQSKIDHEEANGDSLFDF</sequence>
<dbReference type="OrthoDB" id="2692029at2"/>
<comment type="caution">
    <text evidence="2">The sequence shown here is derived from an EMBL/GenBank/DDBJ whole genome shotgun (WGS) entry which is preliminary data.</text>
</comment>
<organism evidence="2 3">
    <name type="scientific">Virgibacillus pantothenticus</name>
    <dbReference type="NCBI Taxonomy" id="1473"/>
    <lineage>
        <taxon>Bacteria</taxon>
        <taxon>Bacillati</taxon>
        <taxon>Bacillota</taxon>
        <taxon>Bacilli</taxon>
        <taxon>Bacillales</taxon>
        <taxon>Bacillaceae</taxon>
        <taxon>Virgibacillus</taxon>
    </lineage>
</organism>
<dbReference type="EMBL" id="LGTO01000005">
    <property type="protein sequence ID" value="KNE21491.1"/>
    <property type="molecule type" value="Genomic_DNA"/>
</dbReference>
<feature type="compositionally biased region" description="Basic and acidic residues" evidence="1">
    <location>
        <begin position="73"/>
        <end position="93"/>
    </location>
</feature>
<reference evidence="3" key="1">
    <citation type="submission" date="2015-07" db="EMBL/GenBank/DDBJ databases">
        <title>Fjat-10053 dsm26.</title>
        <authorList>
            <person name="Liu B."/>
            <person name="Wang J."/>
            <person name="Zhu Y."/>
            <person name="Liu G."/>
            <person name="Chen Q."/>
            <person name="Chen Z."/>
            <person name="Lan J."/>
            <person name="Che J."/>
            <person name="Ge C."/>
            <person name="Shi H."/>
            <person name="Pan Z."/>
            <person name="Liu X."/>
        </authorList>
    </citation>
    <scope>NUCLEOTIDE SEQUENCE [LARGE SCALE GENOMIC DNA]</scope>
    <source>
        <strain evidence="3">DSM 26</strain>
    </source>
</reference>
<evidence type="ECO:0008006" key="4">
    <source>
        <dbReference type="Google" id="ProtNLM"/>
    </source>
</evidence>
<evidence type="ECO:0000256" key="1">
    <source>
        <dbReference type="SAM" id="MobiDB-lite"/>
    </source>
</evidence>
<dbReference type="PATRIC" id="fig|1473.5.peg.4532"/>
<keyword evidence="3" id="KW-1185">Reference proteome</keyword>
<dbReference type="GeneID" id="66872750"/>
<accession>A0A0L0QSB9</accession>
<dbReference type="Pfam" id="PF17261">
    <property type="entry name" value="DUF5327"/>
    <property type="match status" value="1"/>
</dbReference>
<evidence type="ECO:0000313" key="2">
    <source>
        <dbReference type="EMBL" id="KNE21491.1"/>
    </source>
</evidence>
<evidence type="ECO:0000313" key="3">
    <source>
        <dbReference type="Proteomes" id="UP000036780"/>
    </source>
</evidence>
<dbReference type="AlphaFoldDB" id="A0A0L0QSB9"/>
<dbReference type="RefSeq" id="WP_050350924.1">
    <property type="nucleotide sequence ID" value="NZ_BOSN01000004.1"/>
</dbReference>
<gene>
    <name evidence="2" type="ORF">AFK71_07490</name>
</gene>
<feature type="region of interest" description="Disordered" evidence="1">
    <location>
        <begin position="73"/>
        <end position="101"/>
    </location>
</feature>
<dbReference type="InterPro" id="IPR035218">
    <property type="entry name" value="DUF5327"/>
</dbReference>
<proteinExistence type="predicted"/>
<name>A0A0L0QSB9_VIRPA</name>
<dbReference type="Proteomes" id="UP000036780">
    <property type="component" value="Unassembled WGS sequence"/>
</dbReference>
<protein>
    <recommendedName>
        <fullName evidence="4">YwdI family protein</fullName>
    </recommendedName>
</protein>